<protein>
    <submittedName>
        <fullName evidence="1">Uncharacterized protein</fullName>
    </submittedName>
</protein>
<name>A0AAE8Y9Z8_9CAUD</name>
<gene>
    <name evidence="1" type="primary">174</name>
    <name evidence="1" type="ORF">SEA_PUMPERNICKEL_174</name>
</gene>
<dbReference type="GeneID" id="80019814"/>
<evidence type="ECO:0000313" key="1">
    <source>
        <dbReference type="EMBL" id="UDL15927.1"/>
    </source>
</evidence>
<proteinExistence type="predicted"/>
<evidence type="ECO:0000313" key="2">
    <source>
        <dbReference type="Proteomes" id="UP000827768"/>
    </source>
</evidence>
<dbReference type="EMBL" id="OK040790">
    <property type="protein sequence ID" value="UDL15927.1"/>
    <property type="molecule type" value="Genomic_DNA"/>
</dbReference>
<keyword evidence="2" id="KW-1185">Reference proteome</keyword>
<dbReference type="KEGG" id="vg:80019814"/>
<accession>A0AAE8Y9Z8</accession>
<dbReference type="Proteomes" id="UP000827768">
    <property type="component" value="Segment"/>
</dbReference>
<organism evidence="1 2">
    <name type="scientific">Microbacterium phage Pumpernickel</name>
    <dbReference type="NCBI Taxonomy" id="2885983"/>
    <lineage>
        <taxon>Viruses</taxon>
        <taxon>Duplodnaviria</taxon>
        <taxon>Heunggongvirae</taxon>
        <taxon>Uroviricota</taxon>
        <taxon>Caudoviricetes</taxon>
        <taxon>Pumpernickelvirus</taxon>
        <taxon>Pumpernickelvirus pumpernickel</taxon>
    </lineage>
</organism>
<reference evidence="1" key="1">
    <citation type="submission" date="2021-09" db="EMBL/GenBank/DDBJ databases">
        <authorList>
            <person name="Andersen S.H."/>
            <person name="Beall E.A."/>
            <person name="Cappelle B."/>
            <person name="Falteisek K.J."/>
            <person name="Fenske B.A."/>
            <person name="Gansluckner N.W."/>
            <person name="Gilbertson S.M."/>
            <person name="Krings K.J."/>
            <person name="Mobeck M."/>
            <person name="Odeku J.O."/>
            <person name="Poncelet M.E."/>
            <person name="Rohr J.R."/>
            <person name="Rolands L."/>
            <person name="Whipple C.D."/>
            <person name="Whipple E.M."/>
            <person name="Spring A.M."/>
            <person name="Klyczek K."/>
            <person name="Garlena R.A."/>
            <person name="Russell D.A."/>
            <person name="Pope W.H."/>
            <person name="Jacobs-Sera D."/>
            <person name="Hatfull G.F."/>
        </authorList>
    </citation>
    <scope>NUCLEOTIDE SEQUENCE</scope>
</reference>
<dbReference type="RefSeq" id="YP_010755167.1">
    <property type="nucleotide sequence ID" value="NC_073468.1"/>
</dbReference>
<sequence>MTYSIFARSFADAAHLAEERGWAPSQWIPFLLDTEPYARMRGHYDQSA</sequence>